<comment type="function">
    <text evidence="2">Required for dimerization of active 70S ribosomes into 100S ribosomes in stationary phase; 100S ribosomes are translationally inactive and sometimes present during exponential growth.</text>
</comment>
<comment type="similarity">
    <text evidence="2">Belongs to the HPF/YfiA ribosome-associated protein family. Long HPF subfamily.</text>
</comment>
<accession>A0ABZ3FPY8</accession>
<keyword evidence="1 2" id="KW-0810">Translation regulation</keyword>
<keyword evidence="5" id="KW-1185">Reference proteome</keyword>
<evidence type="ECO:0000256" key="2">
    <source>
        <dbReference type="HAMAP-Rule" id="MF_00839"/>
    </source>
</evidence>
<reference evidence="4 5" key="1">
    <citation type="submission" date="2024-04" db="EMBL/GenBank/DDBJ databases">
        <title>Isolation of an actinomycete strain from pig manure.</title>
        <authorList>
            <person name="Gong T."/>
            <person name="Yu Z."/>
            <person name="An M."/>
            <person name="Wei C."/>
            <person name="Yang W."/>
            <person name="Liu L."/>
        </authorList>
    </citation>
    <scope>NUCLEOTIDE SEQUENCE [LARGE SCALE GENOMIC DNA]</scope>
    <source>
        <strain evidence="4 5">ZF39</strain>
    </source>
</reference>
<comment type="subunit">
    <text evidence="2">Interacts with 100S ribosomes.</text>
</comment>
<dbReference type="InterPro" id="IPR036567">
    <property type="entry name" value="RHF-like"/>
</dbReference>
<sequence>MDVTVTGRHCQISDDFRAHVLDRITRIDKLSERVIRVEVQVSATGTKRQPDEALQVEITLRSKGPVIRAEASASDKVAAFEQALDKLMARLRRAADRRRDHRGHRGHQTIRDAGDWIIESPSDATGEGEDTETRTVAGIEVTGDGPLVVREKEHTAVPMSLDRALEEMELVGHDFYLFVDKRTGAPSVVYRRKAYDYGVIRLDVVEEEEEVRSA</sequence>
<dbReference type="CDD" id="cd00552">
    <property type="entry name" value="RaiA"/>
    <property type="match status" value="1"/>
</dbReference>
<dbReference type="PANTHER" id="PTHR33231:SF1">
    <property type="entry name" value="30S RIBOSOMAL PROTEIN"/>
    <property type="match status" value="1"/>
</dbReference>
<dbReference type="Gene3D" id="3.30.505.50">
    <property type="entry name" value="Sigma 54 modulation/S30EA ribosomal protein, C-terminal domain"/>
    <property type="match status" value="1"/>
</dbReference>
<dbReference type="RefSeq" id="WP_425308685.1">
    <property type="nucleotide sequence ID" value="NZ_CP154795.1"/>
</dbReference>
<dbReference type="Pfam" id="PF02482">
    <property type="entry name" value="Ribosomal_S30AE"/>
    <property type="match status" value="1"/>
</dbReference>
<protein>
    <recommendedName>
        <fullName evidence="2">Ribosome hibernation promoting factor</fullName>
        <shortName evidence="2">HPF</shortName>
    </recommendedName>
</protein>
<dbReference type="HAMAP" id="MF_00839">
    <property type="entry name" value="HPF"/>
    <property type="match status" value="1"/>
</dbReference>
<dbReference type="InterPro" id="IPR038416">
    <property type="entry name" value="Ribosom_S30AE_C_sf"/>
</dbReference>
<dbReference type="InterPro" id="IPR032528">
    <property type="entry name" value="Ribosom_S30AE_C"/>
</dbReference>
<comment type="subcellular location">
    <subcellularLocation>
        <location evidence="2">Cytoplasm</location>
    </subcellularLocation>
</comment>
<dbReference type="SUPFAM" id="SSF69754">
    <property type="entry name" value="Ribosome binding protein Y (YfiA homologue)"/>
    <property type="match status" value="1"/>
</dbReference>
<dbReference type="PANTHER" id="PTHR33231">
    <property type="entry name" value="30S RIBOSOMAL PROTEIN"/>
    <property type="match status" value="1"/>
</dbReference>
<keyword evidence="2" id="KW-0963">Cytoplasm</keyword>
<dbReference type="Proteomes" id="UP001442841">
    <property type="component" value="Chromosome"/>
</dbReference>
<gene>
    <name evidence="4" type="primary">raiA</name>
    <name evidence="2" type="synonym">hpf</name>
    <name evidence="4" type="ORF">AADG42_07990</name>
</gene>
<dbReference type="Gene3D" id="3.30.160.100">
    <property type="entry name" value="Ribosome hibernation promotion factor-like"/>
    <property type="match status" value="1"/>
</dbReference>
<dbReference type="InterPro" id="IPR003489">
    <property type="entry name" value="RHF/RaiA"/>
</dbReference>
<name>A0ABZ3FPY8_9ACTN</name>
<dbReference type="EMBL" id="CP154795">
    <property type="protein sequence ID" value="XAN07235.1"/>
    <property type="molecule type" value="Genomic_DNA"/>
</dbReference>
<evidence type="ECO:0000313" key="5">
    <source>
        <dbReference type="Proteomes" id="UP001442841"/>
    </source>
</evidence>
<dbReference type="InterPro" id="IPR034694">
    <property type="entry name" value="HPF_long/plastid"/>
</dbReference>
<proteinExistence type="inferred from homology"/>
<dbReference type="NCBIfam" id="TIGR00741">
    <property type="entry name" value="yfiA"/>
    <property type="match status" value="1"/>
</dbReference>
<evidence type="ECO:0000313" key="4">
    <source>
        <dbReference type="EMBL" id="XAN07235.1"/>
    </source>
</evidence>
<evidence type="ECO:0000256" key="1">
    <source>
        <dbReference type="ARBA" id="ARBA00022845"/>
    </source>
</evidence>
<organism evidence="4 5">
    <name type="scientific">Ammonicoccus fulvus</name>
    <dbReference type="NCBI Taxonomy" id="3138240"/>
    <lineage>
        <taxon>Bacteria</taxon>
        <taxon>Bacillati</taxon>
        <taxon>Actinomycetota</taxon>
        <taxon>Actinomycetes</taxon>
        <taxon>Propionibacteriales</taxon>
        <taxon>Propionibacteriaceae</taxon>
        <taxon>Ammonicoccus</taxon>
    </lineage>
</organism>
<feature type="domain" description="Sigma 54 modulation/S30EA ribosomal protein C-terminal" evidence="3">
    <location>
        <begin position="146"/>
        <end position="199"/>
    </location>
</feature>
<dbReference type="Pfam" id="PF16321">
    <property type="entry name" value="Ribosom_S30AE_C"/>
    <property type="match status" value="1"/>
</dbReference>
<evidence type="ECO:0000259" key="3">
    <source>
        <dbReference type="Pfam" id="PF16321"/>
    </source>
</evidence>
<dbReference type="InterPro" id="IPR050574">
    <property type="entry name" value="HPF/YfiA_ribosome-assoc"/>
</dbReference>